<proteinExistence type="predicted"/>
<dbReference type="EMBL" id="JABSTR010000010">
    <property type="protein sequence ID" value="KAH9380779.1"/>
    <property type="molecule type" value="Genomic_DNA"/>
</dbReference>
<dbReference type="Pfam" id="PF10238">
    <property type="entry name" value="Eapp_C"/>
    <property type="match status" value="1"/>
</dbReference>
<gene>
    <name evidence="2" type="ORF">HPB48_020641</name>
</gene>
<dbReference type="OrthoDB" id="122464at2759"/>
<feature type="region of interest" description="Disordered" evidence="1">
    <location>
        <begin position="127"/>
        <end position="150"/>
    </location>
</feature>
<accession>A0A9J6H0D8</accession>
<evidence type="ECO:0000313" key="3">
    <source>
        <dbReference type="Proteomes" id="UP000821853"/>
    </source>
</evidence>
<reference evidence="2 3" key="1">
    <citation type="journal article" date="2020" name="Cell">
        <title>Large-Scale Comparative Analyses of Tick Genomes Elucidate Their Genetic Diversity and Vector Capacities.</title>
        <authorList>
            <consortium name="Tick Genome and Microbiome Consortium (TIGMIC)"/>
            <person name="Jia N."/>
            <person name="Wang J."/>
            <person name="Shi W."/>
            <person name="Du L."/>
            <person name="Sun Y."/>
            <person name="Zhan W."/>
            <person name="Jiang J.F."/>
            <person name="Wang Q."/>
            <person name="Zhang B."/>
            <person name="Ji P."/>
            <person name="Bell-Sakyi L."/>
            <person name="Cui X.M."/>
            <person name="Yuan T.T."/>
            <person name="Jiang B.G."/>
            <person name="Yang W.F."/>
            <person name="Lam T.T."/>
            <person name="Chang Q.C."/>
            <person name="Ding S.J."/>
            <person name="Wang X.J."/>
            <person name="Zhu J.G."/>
            <person name="Ruan X.D."/>
            <person name="Zhao L."/>
            <person name="Wei J.T."/>
            <person name="Ye R.Z."/>
            <person name="Que T.C."/>
            <person name="Du C.H."/>
            <person name="Zhou Y.H."/>
            <person name="Cheng J.X."/>
            <person name="Dai P.F."/>
            <person name="Guo W.B."/>
            <person name="Han X.H."/>
            <person name="Huang E.J."/>
            <person name="Li L.F."/>
            <person name="Wei W."/>
            <person name="Gao Y.C."/>
            <person name="Liu J.Z."/>
            <person name="Shao H.Z."/>
            <person name="Wang X."/>
            <person name="Wang C.C."/>
            <person name="Yang T.C."/>
            <person name="Huo Q.B."/>
            <person name="Li W."/>
            <person name="Chen H.Y."/>
            <person name="Chen S.E."/>
            <person name="Zhou L.G."/>
            <person name="Ni X.B."/>
            <person name="Tian J.H."/>
            <person name="Sheng Y."/>
            <person name="Liu T."/>
            <person name="Pan Y.S."/>
            <person name="Xia L.Y."/>
            <person name="Li J."/>
            <person name="Zhao F."/>
            <person name="Cao W.C."/>
        </authorList>
    </citation>
    <scope>NUCLEOTIDE SEQUENCE [LARGE SCALE GENOMIC DNA]</scope>
    <source>
        <strain evidence="2">HaeL-2018</strain>
    </source>
</reference>
<evidence type="ECO:0000256" key="1">
    <source>
        <dbReference type="SAM" id="MobiDB-lite"/>
    </source>
</evidence>
<feature type="region of interest" description="Disordered" evidence="1">
    <location>
        <begin position="40"/>
        <end position="77"/>
    </location>
</feature>
<protein>
    <recommendedName>
        <fullName evidence="4">E2F-associated phosphoprotein</fullName>
    </recommendedName>
</protein>
<dbReference type="Proteomes" id="UP000821853">
    <property type="component" value="Chromosome 8"/>
</dbReference>
<dbReference type="AlphaFoldDB" id="A0A9J6H0D8"/>
<comment type="caution">
    <text evidence="2">The sequence shown here is derived from an EMBL/GenBank/DDBJ whole genome shotgun (WGS) entry which is preliminary data.</text>
</comment>
<sequence>MHVTVLKRGTAGAFYSFQGTHGRGPDYTSFAGIRAGLRDSKSKEKMKGNEQRKGFVTGVRNRRQAPTQLRNRAGRAEASEDAFEAYVRKKYLSQTSPEDDFEKEMQAELSATVRDFECKYLFGDDLPDHKDGTGASKGQPSNTTDGSNRPGIEAIEAKSCEETKMTVPKAAGDGVKAGPSGPSNDDLLYDPDMDDEDEKWVNEQRRVCIFPEAQPKTGDNTSQVKPLPLSDAVLNCPACMTLLCLDCQRHEIYNTQYRAMFVKNCVIADKEVLKCPPSRTSAKRRRNLADGVDDPRDLFKPVRCGVCSTEVAVYDSEEVYHFFNVIASFS</sequence>
<feature type="compositionally biased region" description="Basic and acidic residues" evidence="1">
    <location>
        <begin position="40"/>
        <end position="53"/>
    </location>
</feature>
<feature type="compositionally biased region" description="Polar residues" evidence="1">
    <location>
        <begin position="136"/>
        <end position="147"/>
    </location>
</feature>
<dbReference type="PANTHER" id="PTHR15967">
    <property type="entry name" value="E2F-ASSOCIATED PHOSPHOPROTEIN"/>
    <property type="match status" value="1"/>
</dbReference>
<dbReference type="PANTHER" id="PTHR15967:SF0">
    <property type="entry name" value="E2F-ASSOCIATED PHOSPHOPROTEIN"/>
    <property type="match status" value="1"/>
</dbReference>
<dbReference type="InterPro" id="IPR019370">
    <property type="entry name" value="E2F-assoc_phosphoprotein"/>
</dbReference>
<organism evidence="2 3">
    <name type="scientific">Haemaphysalis longicornis</name>
    <name type="common">Bush tick</name>
    <dbReference type="NCBI Taxonomy" id="44386"/>
    <lineage>
        <taxon>Eukaryota</taxon>
        <taxon>Metazoa</taxon>
        <taxon>Ecdysozoa</taxon>
        <taxon>Arthropoda</taxon>
        <taxon>Chelicerata</taxon>
        <taxon>Arachnida</taxon>
        <taxon>Acari</taxon>
        <taxon>Parasitiformes</taxon>
        <taxon>Ixodida</taxon>
        <taxon>Ixodoidea</taxon>
        <taxon>Ixodidae</taxon>
        <taxon>Haemaphysalinae</taxon>
        <taxon>Haemaphysalis</taxon>
    </lineage>
</organism>
<name>A0A9J6H0D8_HAELO</name>
<keyword evidence="3" id="KW-1185">Reference proteome</keyword>
<dbReference type="GO" id="GO:0005634">
    <property type="term" value="C:nucleus"/>
    <property type="evidence" value="ECO:0007669"/>
    <property type="project" value="TreeGrafter"/>
</dbReference>
<evidence type="ECO:0008006" key="4">
    <source>
        <dbReference type="Google" id="ProtNLM"/>
    </source>
</evidence>
<dbReference type="VEuPathDB" id="VectorBase:HLOH_054392"/>
<dbReference type="OMA" id="HEIYNTQ"/>
<evidence type="ECO:0000313" key="2">
    <source>
        <dbReference type="EMBL" id="KAH9380779.1"/>
    </source>
</evidence>